<gene>
    <name evidence="2" type="ORF">EAX61_16255</name>
</gene>
<accession>A0A3M0GFF8</accession>
<protein>
    <recommendedName>
        <fullName evidence="4">DoxX family protein</fullName>
    </recommendedName>
</protein>
<evidence type="ECO:0000313" key="3">
    <source>
        <dbReference type="Proteomes" id="UP000281985"/>
    </source>
</evidence>
<comment type="caution">
    <text evidence="2">The sequence shown here is derived from an EMBL/GenBank/DDBJ whole genome shotgun (WGS) entry which is preliminary data.</text>
</comment>
<feature type="transmembrane region" description="Helical" evidence="1">
    <location>
        <begin position="44"/>
        <end position="65"/>
    </location>
</feature>
<reference evidence="2 3" key="1">
    <citation type="submission" date="2018-10" db="EMBL/GenBank/DDBJ databases">
        <title>Dokdonia luteus sp. nov., isolated from sea water.</title>
        <authorList>
            <person name="Zhou L.Y."/>
            <person name="Du Z.J."/>
        </authorList>
    </citation>
    <scope>NUCLEOTIDE SEQUENCE [LARGE SCALE GENOMIC DNA]</scope>
    <source>
        <strain evidence="2 3">SH27</strain>
    </source>
</reference>
<dbReference type="EMBL" id="REFV01000031">
    <property type="protein sequence ID" value="RMB56046.1"/>
    <property type="molecule type" value="Genomic_DNA"/>
</dbReference>
<proteinExistence type="predicted"/>
<dbReference type="OrthoDB" id="676425at2"/>
<keyword evidence="1" id="KW-0812">Transmembrane</keyword>
<feature type="transmembrane region" description="Helical" evidence="1">
    <location>
        <begin position="72"/>
        <end position="88"/>
    </location>
</feature>
<organism evidence="2 3">
    <name type="scientific">Dokdonia sinensis</name>
    <dbReference type="NCBI Taxonomy" id="2479847"/>
    <lineage>
        <taxon>Bacteria</taxon>
        <taxon>Pseudomonadati</taxon>
        <taxon>Bacteroidota</taxon>
        <taxon>Flavobacteriia</taxon>
        <taxon>Flavobacteriales</taxon>
        <taxon>Flavobacteriaceae</taxon>
        <taxon>Dokdonia</taxon>
    </lineage>
</organism>
<keyword evidence="1" id="KW-1133">Transmembrane helix</keyword>
<evidence type="ECO:0000313" key="2">
    <source>
        <dbReference type="EMBL" id="RMB56046.1"/>
    </source>
</evidence>
<evidence type="ECO:0008006" key="4">
    <source>
        <dbReference type="Google" id="ProtNLM"/>
    </source>
</evidence>
<name>A0A3M0GFF8_9FLAO</name>
<sequence length="124" mass="14102">MTNQVVNKRSKFRFIWIIPILLLIATAIPKIIGLEFMVENMTNIGLGHMIFSVGIIELLCAVVFLIPQSRKIGFFLCVAYIGGIITAQWTTGSFNLGVIMQILLWVGMYFEDKELFRLRTGVKF</sequence>
<dbReference type="Proteomes" id="UP000281985">
    <property type="component" value="Unassembled WGS sequence"/>
</dbReference>
<keyword evidence="1" id="KW-0472">Membrane</keyword>
<keyword evidence="3" id="KW-1185">Reference proteome</keyword>
<feature type="transmembrane region" description="Helical" evidence="1">
    <location>
        <begin position="12"/>
        <end position="32"/>
    </location>
</feature>
<dbReference type="RefSeq" id="WP_121918762.1">
    <property type="nucleotide sequence ID" value="NZ_REFV01000031.1"/>
</dbReference>
<evidence type="ECO:0000256" key="1">
    <source>
        <dbReference type="SAM" id="Phobius"/>
    </source>
</evidence>
<dbReference type="AlphaFoldDB" id="A0A3M0GFF8"/>